<accession>A0A0G4IE74</accession>
<reference evidence="2" key="1">
    <citation type="submission" date="2014-11" db="EMBL/GenBank/DDBJ databases">
        <authorList>
            <person name="Otto D Thomas"/>
            <person name="Naeem Raeece"/>
        </authorList>
    </citation>
    <scope>NUCLEOTIDE SEQUENCE</scope>
</reference>
<organism evidence="2">
    <name type="scientific">Chromera velia CCMP2878</name>
    <dbReference type="NCBI Taxonomy" id="1169474"/>
    <lineage>
        <taxon>Eukaryota</taxon>
        <taxon>Sar</taxon>
        <taxon>Alveolata</taxon>
        <taxon>Colpodellida</taxon>
        <taxon>Chromeraceae</taxon>
        <taxon>Chromera</taxon>
    </lineage>
</organism>
<dbReference type="VEuPathDB" id="CryptoDB:Cvel_13530"/>
<protein>
    <submittedName>
        <fullName evidence="2">Uncharacterized protein</fullName>
    </submittedName>
</protein>
<keyword evidence="1" id="KW-0732">Signal</keyword>
<evidence type="ECO:0000256" key="1">
    <source>
        <dbReference type="SAM" id="SignalP"/>
    </source>
</evidence>
<gene>
    <name evidence="2" type="ORF">Cvel_13530</name>
</gene>
<name>A0A0G4IE74_9ALVE</name>
<proteinExistence type="predicted"/>
<sequence length="132" mass="15090">MLMCSWTKLQALMPQRSLSIFLETVTLAFAAPLEVMKPIADPLAALTETRIDAWKDFFRPNYVTKKINEHIEMYNEMREKAESLHLMTFIKLQDCLKMNLTSNTLNSAKEEAQLQLTVKAIQKEITAINAGL</sequence>
<dbReference type="AlphaFoldDB" id="A0A0G4IE74"/>
<feature type="chain" id="PRO_5005192485" evidence="1">
    <location>
        <begin position="31"/>
        <end position="132"/>
    </location>
</feature>
<feature type="signal peptide" evidence="1">
    <location>
        <begin position="1"/>
        <end position="30"/>
    </location>
</feature>
<dbReference type="EMBL" id="CDMZ01005874">
    <property type="protein sequence ID" value="CEM55412.1"/>
    <property type="molecule type" value="Genomic_DNA"/>
</dbReference>
<evidence type="ECO:0000313" key="2">
    <source>
        <dbReference type="EMBL" id="CEM55412.1"/>
    </source>
</evidence>